<organism evidence="2 3">
    <name type="scientific">Lactuca sativa</name>
    <name type="common">Garden lettuce</name>
    <dbReference type="NCBI Taxonomy" id="4236"/>
    <lineage>
        <taxon>Eukaryota</taxon>
        <taxon>Viridiplantae</taxon>
        <taxon>Streptophyta</taxon>
        <taxon>Embryophyta</taxon>
        <taxon>Tracheophyta</taxon>
        <taxon>Spermatophyta</taxon>
        <taxon>Magnoliopsida</taxon>
        <taxon>eudicotyledons</taxon>
        <taxon>Gunneridae</taxon>
        <taxon>Pentapetalae</taxon>
        <taxon>asterids</taxon>
        <taxon>campanulids</taxon>
        <taxon>Asterales</taxon>
        <taxon>Asteraceae</taxon>
        <taxon>Cichorioideae</taxon>
        <taxon>Cichorieae</taxon>
        <taxon>Lactucinae</taxon>
        <taxon>Lactuca</taxon>
    </lineage>
</organism>
<dbReference type="PRINTS" id="PR00724">
    <property type="entry name" value="CRBOXYPTASEC"/>
</dbReference>
<dbReference type="GO" id="GO:0006508">
    <property type="term" value="P:proteolysis"/>
    <property type="evidence" value="ECO:0007669"/>
    <property type="project" value="InterPro"/>
</dbReference>
<dbReference type="PANTHER" id="PTHR11802:SF224">
    <property type="entry name" value="SERINE CARBOXYPEPTIDASE-LIKE 7 ISOFORM X1"/>
    <property type="match status" value="1"/>
</dbReference>
<dbReference type="SUPFAM" id="SSF53474">
    <property type="entry name" value="alpha/beta-Hydrolases"/>
    <property type="match status" value="1"/>
</dbReference>
<reference evidence="2 3" key="1">
    <citation type="journal article" date="2017" name="Nat. Commun.">
        <title>Genome assembly with in vitro proximity ligation data and whole-genome triplication in lettuce.</title>
        <authorList>
            <person name="Reyes-Chin-Wo S."/>
            <person name="Wang Z."/>
            <person name="Yang X."/>
            <person name="Kozik A."/>
            <person name="Arikit S."/>
            <person name="Song C."/>
            <person name="Xia L."/>
            <person name="Froenicke L."/>
            <person name="Lavelle D.O."/>
            <person name="Truco M.J."/>
            <person name="Xia R."/>
            <person name="Zhu S."/>
            <person name="Xu C."/>
            <person name="Xu H."/>
            <person name="Xu X."/>
            <person name="Cox K."/>
            <person name="Korf I."/>
            <person name="Meyers B.C."/>
            <person name="Michelmore R.W."/>
        </authorList>
    </citation>
    <scope>NUCLEOTIDE SEQUENCE [LARGE SCALE GENOMIC DNA]</scope>
    <source>
        <strain evidence="3">cv. Salinas</strain>
        <tissue evidence="2">Seedlings</tissue>
    </source>
</reference>
<keyword evidence="3" id="KW-1185">Reference proteome</keyword>
<evidence type="ECO:0000256" key="1">
    <source>
        <dbReference type="ARBA" id="ARBA00009431"/>
    </source>
</evidence>
<name>A0A9R1VPY8_LACSA</name>
<protein>
    <submittedName>
        <fullName evidence="2">Uncharacterized protein</fullName>
    </submittedName>
</protein>
<comment type="caution">
    <text evidence="2">The sequence shown here is derived from an EMBL/GenBank/DDBJ whole genome shotgun (WGS) entry which is preliminary data.</text>
</comment>
<dbReference type="Gene3D" id="3.40.50.1820">
    <property type="entry name" value="alpha/beta hydrolase"/>
    <property type="match status" value="1"/>
</dbReference>
<accession>A0A9R1VPY8</accession>
<evidence type="ECO:0000313" key="3">
    <source>
        <dbReference type="Proteomes" id="UP000235145"/>
    </source>
</evidence>
<comment type="similarity">
    <text evidence="1">Belongs to the peptidase S10 family.</text>
</comment>
<dbReference type="InterPro" id="IPR001563">
    <property type="entry name" value="Peptidase_S10"/>
</dbReference>
<dbReference type="EMBL" id="NBSK02000004">
    <property type="protein sequence ID" value="KAJ0209148.1"/>
    <property type="molecule type" value="Genomic_DNA"/>
</dbReference>
<evidence type="ECO:0000313" key="2">
    <source>
        <dbReference type="EMBL" id="KAJ0209148.1"/>
    </source>
</evidence>
<dbReference type="AlphaFoldDB" id="A0A9R1VPY8"/>
<gene>
    <name evidence="2" type="ORF">LSAT_V11C400212590</name>
</gene>
<sequence>MKGLEVLLTGPFTFNYKNSTMEKQTLEINPYSWTKAANIIFLDQPAGAGFSYAKTPDAYITNDTFATMHAYQFIRKVFRLTYHQ</sequence>
<dbReference type="Pfam" id="PF00450">
    <property type="entry name" value="Peptidase_S10"/>
    <property type="match status" value="1"/>
</dbReference>
<dbReference type="PANTHER" id="PTHR11802">
    <property type="entry name" value="SERINE PROTEASE FAMILY S10 SERINE CARBOXYPEPTIDASE"/>
    <property type="match status" value="1"/>
</dbReference>
<dbReference type="Proteomes" id="UP000235145">
    <property type="component" value="Unassembled WGS sequence"/>
</dbReference>
<dbReference type="InterPro" id="IPR029058">
    <property type="entry name" value="AB_hydrolase_fold"/>
</dbReference>
<proteinExistence type="inferred from homology"/>
<dbReference type="GO" id="GO:0004185">
    <property type="term" value="F:serine-type carboxypeptidase activity"/>
    <property type="evidence" value="ECO:0007669"/>
    <property type="project" value="InterPro"/>
</dbReference>